<proteinExistence type="predicted"/>
<reference evidence="1" key="1">
    <citation type="submission" date="2018-01" db="EMBL/GenBank/DDBJ databases">
        <title>Genome sequnecing of Lactobacillus formosensis KACC 18721.</title>
        <authorList>
            <person name="Kim S.-J."/>
            <person name="Heo J."/>
        </authorList>
    </citation>
    <scope>NUCLEOTIDE SEQUENCE</scope>
    <source>
        <strain evidence="1">KACC 18721</strain>
    </source>
</reference>
<name>A0A2P4R451_9LACO</name>
<evidence type="ECO:0000313" key="1">
    <source>
        <dbReference type="EMBL" id="POH36012.1"/>
    </source>
</evidence>
<dbReference type="EMBL" id="PPWZ01000090">
    <property type="protein sequence ID" value="POH36012.1"/>
    <property type="molecule type" value="Genomic_DNA"/>
</dbReference>
<dbReference type="AlphaFoldDB" id="A0A2P4R451"/>
<comment type="caution">
    <text evidence="1">The sequence shown here is derived from an EMBL/GenBank/DDBJ whole genome shotgun (WGS) entry which is preliminary data.</text>
</comment>
<accession>A0A2P4R451</accession>
<organism evidence="1">
    <name type="scientific">Companilactobacillus formosensis</name>
    <dbReference type="NCBI Taxonomy" id="1617889"/>
    <lineage>
        <taxon>Bacteria</taxon>
        <taxon>Bacillati</taxon>
        <taxon>Bacillota</taxon>
        <taxon>Bacilli</taxon>
        <taxon>Lactobacillales</taxon>
        <taxon>Lactobacillaceae</taxon>
        <taxon>Companilactobacillus</taxon>
    </lineage>
</organism>
<sequence>MTINFTGNLTNQKISIDFANRQGKIIYYLMKPTEIDNESIFLLLNNSKIVGMDFGALNNGDKANSFIEIVVPENIIAADFFYCLTKEIVQIGYQINVDYKMTISEESKKVFQEYWRQILPLLQAFGLKSVSKRRSIKPRHKFLKSLSDVPFKIDYKGSKATVYWLKRNEFVVKAGATLVAEPPLTKAGIIGFAGKFGLQLRQEYEKQIKDNILIEDISLRSVNEIGTFLYFVGTNSWLQLKSPEGKTLDELTIVK</sequence>
<protein>
    <submittedName>
        <fullName evidence="1">Uncharacterized protein</fullName>
    </submittedName>
</protein>
<gene>
    <name evidence="1" type="ORF">C2R26_10470</name>
</gene>